<feature type="compositionally biased region" description="Basic and acidic residues" evidence="1">
    <location>
        <begin position="365"/>
        <end position="376"/>
    </location>
</feature>
<evidence type="ECO:0000256" key="1">
    <source>
        <dbReference type="SAM" id="MobiDB-lite"/>
    </source>
</evidence>
<dbReference type="GeneID" id="300578437"/>
<dbReference type="PANTHER" id="PTHR21357">
    <property type="entry name" value="FAM172 FAMILY PROTEIN HOMOLOG CG10038"/>
    <property type="match status" value="1"/>
</dbReference>
<dbReference type="RefSeq" id="XP_073557273.1">
    <property type="nucleotide sequence ID" value="XM_073703987.1"/>
</dbReference>
<organism evidence="3 4">
    <name type="scientific">Trichoderma ghanense</name>
    <dbReference type="NCBI Taxonomy" id="65468"/>
    <lineage>
        <taxon>Eukaryota</taxon>
        <taxon>Fungi</taxon>
        <taxon>Dikarya</taxon>
        <taxon>Ascomycota</taxon>
        <taxon>Pezizomycotina</taxon>
        <taxon>Sordariomycetes</taxon>
        <taxon>Hypocreomycetidae</taxon>
        <taxon>Hypocreales</taxon>
        <taxon>Hypocreaceae</taxon>
        <taxon>Trichoderma</taxon>
    </lineage>
</organism>
<feature type="compositionally biased region" description="Polar residues" evidence="1">
    <location>
        <begin position="377"/>
        <end position="387"/>
    </location>
</feature>
<reference evidence="3 4" key="1">
    <citation type="submission" date="2018-01" db="EMBL/GenBank/DDBJ databases">
        <title>Genome characterization of the sugarcane-associated fungus Trichoderma ghanense CCMA-1212 and their application in lignocelulose bioconversion.</title>
        <authorList>
            <person name="Steindorff A.S."/>
            <person name="Mendes T.D."/>
            <person name="Vilela E.S.D."/>
            <person name="Rodrigues D.S."/>
            <person name="Formighieri E.F."/>
            <person name="Melo I.S."/>
            <person name="Favaro L.C.L."/>
        </authorList>
    </citation>
    <scope>NUCLEOTIDE SEQUENCE [LARGE SCALE GENOMIC DNA]</scope>
    <source>
        <strain evidence="3 4">CCMA-1212</strain>
    </source>
</reference>
<feature type="region of interest" description="Disordered" evidence="1">
    <location>
        <begin position="211"/>
        <end position="387"/>
    </location>
</feature>
<dbReference type="Proteomes" id="UP001642720">
    <property type="component" value="Unassembled WGS sequence"/>
</dbReference>
<dbReference type="PANTHER" id="PTHR21357:SF4">
    <property type="entry name" value="FAM172 FAMILY PROTEIN HOMOLOG CG10038"/>
    <property type="match status" value="1"/>
</dbReference>
<feature type="compositionally biased region" description="Polar residues" evidence="1">
    <location>
        <begin position="297"/>
        <end position="308"/>
    </location>
</feature>
<sequence>MAEPQYTVFIRVPIPRRGFVDPPPLGRRQRRGSLEDPLRTQGDRLYDAAPFAADVERPNAICMRRLLSHVVVPIHLLNCRLTIPSADRFEVPVDFLVQQVAYLNERHQSHFLAQVRKATAAAKGSATQSPVPGSDAGHLRTPSALSIRRDVSTLRNESGAAGPALNSPNRPTMSRNTSATTTVMRDGGGASPRIGTRPSLRALDQAARTRLSSLPIPSPSPKSPEPPVAESNRANSPGPAESSSSSSSDDESLAVQSRIIRRPPRYQPPQDSYSAYPGDDDDESEPAFRPYNAPSAGPSSPDLSSTLKLRNGDGRSGARRHPRPFIKESHHSQTSDSSASSPAMPLRPVKARESNNVDPSSPSRRATDARSSRDNSEGTPSISSSFSDLDGMFVPVSETSVHVLPNMVVDTDASVTRSAMEEALASRMDRGSAITAIMFRRLWSGLPEDVTFPSDLKGLGYFVNDDDEIRSIGEPDNYFKFFINRNPRICARQRFAFNQAVESIVHERLEKEGMQKVRLPQGTPATDPHIPIFITPNLDTKTRIVVIFGEPTQELGLVAGRVANGPGGINEGSMVSVVRAVSSQRSSPDDASPPGIVLANTGQTYWWPEGKRAITVSASAALPLPSLMHKGMREVPSLNRIPGNENPSEHVKYVFDSVLGSMAGEKGAVVDIVAVGETCEIVEKFLDGKGVWEAWGQTLGSLILLGPVFEAEGLTNGQFKDFLAKKARGYLLCSEPPGIPLAPPEGNPELSILPMGFPCVSSSEPSYVETILIQARSHILSHLQDVAMKPGYQNPVITAAECLRPALTEQDWKDVPEEDKPVISKADPAELKKELKQAKRWKKFAETGVAPDTDSESESDI</sequence>
<dbReference type="Pfam" id="PF22749">
    <property type="entry name" value="Arb2"/>
    <property type="match status" value="1"/>
</dbReference>
<feature type="region of interest" description="Disordered" evidence="1">
    <location>
        <begin position="123"/>
        <end position="199"/>
    </location>
</feature>
<protein>
    <recommendedName>
        <fullName evidence="2">Arb2 domain-containing protein</fullName>
    </recommendedName>
</protein>
<feature type="compositionally biased region" description="Polar residues" evidence="1">
    <location>
        <begin position="166"/>
        <end position="183"/>
    </location>
</feature>
<dbReference type="InterPro" id="IPR048263">
    <property type="entry name" value="Arb2"/>
</dbReference>
<feature type="compositionally biased region" description="Pro residues" evidence="1">
    <location>
        <begin position="216"/>
        <end position="227"/>
    </location>
</feature>
<keyword evidence="4" id="KW-1185">Reference proteome</keyword>
<gene>
    <name evidence="3" type="ORF">CCMA1212_006786</name>
</gene>
<comment type="caution">
    <text evidence="3">The sequence shown here is derived from an EMBL/GenBank/DDBJ whole genome shotgun (WGS) entry which is preliminary data.</text>
</comment>
<evidence type="ECO:0000259" key="2">
    <source>
        <dbReference type="Pfam" id="PF22749"/>
    </source>
</evidence>
<dbReference type="EMBL" id="PPTA01000009">
    <property type="protein sequence ID" value="TFB01072.1"/>
    <property type="molecule type" value="Genomic_DNA"/>
</dbReference>
<evidence type="ECO:0000313" key="3">
    <source>
        <dbReference type="EMBL" id="TFB01072.1"/>
    </source>
</evidence>
<proteinExistence type="predicted"/>
<feature type="domain" description="Arb2" evidence="2">
    <location>
        <begin position="452"/>
        <end position="736"/>
    </location>
</feature>
<name>A0ABY2GYQ1_9HYPO</name>
<accession>A0ABY2GYQ1</accession>
<dbReference type="InterPro" id="IPR053858">
    <property type="entry name" value="Arb2_dom"/>
</dbReference>
<evidence type="ECO:0000313" key="4">
    <source>
        <dbReference type="Proteomes" id="UP001642720"/>
    </source>
</evidence>